<dbReference type="GO" id="GO:0015679">
    <property type="term" value="P:plasma membrane copper ion transport"/>
    <property type="evidence" value="ECO:0007669"/>
    <property type="project" value="TreeGrafter"/>
</dbReference>
<comment type="similarity">
    <text evidence="1">Belongs to the membrane fusion protein (MFP) (TC 8.A.1) family.</text>
</comment>
<dbReference type="InterPro" id="IPR058647">
    <property type="entry name" value="BSH_CzcB-like"/>
</dbReference>
<dbReference type="GO" id="GO:0030313">
    <property type="term" value="C:cell envelope"/>
    <property type="evidence" value="ECO:0007669"/>
    <property type="project" value="TreeGrafter"/>
</dbReference>
<dbReference type="Gene3D" id="2.40.50.100">
    <property type="match status" value="1"/>
</dbReference>
<dbReference type="Pfam" id="PF25893">
    <property type="entry name" value="HH_CzcB"/>
    <property type="match status" value="1"/>
</dbReference>
<dbReference type="Proteomes" id="UP000516305">
    <property type="component" value="Chromosome"/>
</dbReference>
<dbReference type="InterPro" id="IPR058648">
    <property type="entry name" value="HH_CzcB-like"/>
</dbReference>
<evidence type="ECO:0000256" key="2">
    <source>
        <dbReference type="ARBA" id="ARBA00022448"/>
    </source>
</evidence>
<evidence type="ECO:0000256" key="3">
    <source>
        <dbReference type="SAM" id="MobiDB-lite"/>
    </source>
</evidence>
<evidence type="ECO:0000313" key="6">
    <source>
        <dbReference type="EMBL" id="QNR22762.1"/>
    </source>
</evidence>
<evidence type="ECO:0000256" key="1">
    <source>
        <dbReference type="ARBA" id="ARBA00009477"/>
    </source>
</evidence>
<dbReference type="GO" id="GO:1990195">
    <property type="term" value="C:macrolide transmembrane transporter complex"/>
    <property type="evidence" value="ECO:0007669"/>
    <property type="project" value="InterPro"/>
</dbReference>
<dbReference type="Pfam" id="PF25973">
    <property type="entry name" value="BSH_CzcB"/>
    <property type="match status" value="1"/>
</dbReference>
<dbReference type="Gene3D" id="2.40.420.20">
    <property type="match status" value="1"/>
</dbReference>
<keyword evidence="2" id="KW-0813">Transport</keyword>
<dbReference type="PANTHER" id="PTHR30097">
    <property type="entry name" value="CATION EFFLUX SYSTEM PROTEIN CUSB"/>
    <property type="match status" value="1"/>
</dbReference>
<feature type="region of interest" description="Disordered" evidence="3">
    <location>
        <begin position="23"/>
        <end position="48"/>
    </location>
</feature>
<proteinExistence type="inferred from homology"/>
<dbReference type="AlphaFoldDB" id="A0A7H0VAL4"/>
<dbReference type="SUPFAM" id="SSF111369">
    <property type="entry name" value="HlyD-like secretion proteins"/>
    <property type="match status" value="1"/>
</dbReference>
<name>A0A7H0VAL4_9FLAO</name>
<protein>
    <submittedName>
        <fullName evidence="6">Efflux RND transporter periplasmic adaptor subunit</fullName>
    </submittedName>
</protein>
<dbReference type="KEGG" id="chyd:H4K34_10250"/>
<evidence type="ECO:0000259" key="5">
    <source>
        <dbReference type="Pfam" id="PF25973"/>
    </source>
</evidence>
<dbReference type="InterPro" id="IPR051909">
    <property type="entry name" value="MFP_Cation_Efflux"/>
</dbReference>
<dbReference type="GO" id="GO:0019898">
    <property type="term" value="C:extrinsic component of membrane"/>
    <property type="evidence" value="ECO:0007669"/>
    <property type="project" value="InterPro"/>
</dbReference>
<gene>
    <name evidence="6" type="ORF">H4K34_10250</name>
</gene>
<dbReference type="Gene3D" id="2.40.30.170">
    <property type="match status" value="1"/>
</dbReference>
<reference evidence="6 7" key="1">
    <citation type="submission" date="2020-08" db="EMBL/GenBank/DDBJ databases">
        <title>Croceimicrobium hydrocarbonivorans gen. nov., sp. nov., a novel marine bacterium isolated from a bacterial consortium that degrades polyethylene terephthalate.</title>
        <authorList>
            <person name="Liu R."/>
        </authorList>
    </citation>
    <scope>NUCLEOTIDE SEQUENCE [LARGE SCALE GENOMIC DNA]</scope>
    <source>
        <strain evidence="6 7">A20-9</strain>
    </source>
</reference>
<dbReference type="PANTHER" id="PTHR30097:SF4">
    <property type="entry name" value="SLR6042 PROTEIN"/>
    <property type="match status" value="1"/>
</dbReference>
<organism evidence="6 7">
    <name type="scientific">Croceimicrobium hydrocarbonivorans</name>
    <dbReference type="NCBI Taxonomy" id="2761580"/>
    <lineage>
        <taxon>Bacteria</taxon>
        <taxon>Pseudomonadati</taxon>
        <taxon>Bacteroidota</taxon>
        <taxon>Flavobacteriia</taxon>
        <taxon>Flavobacteriales</taxon>
        <taxon>Owenweeksiaceae</taxon>
        <taxon>Croceimicrobium</taxon>
    </lineage>
</organism>
<accession>A0A7H0VAL4</accession>
<evidence type="ECO:0000313" key="7">
    <source>
        <dbReference type="Proteomes" id="UP000516305"/>
    </source>
</evidence>
<dbReference type="GO" id="GO:0022857">
    <property type="term" value="F:transmembrane transporter activity"/>
    <property type="evidence" value="ECO:0007669"/>
    <property type="project" value="InterPro"/>
</dbReference>
<dbReference type="EMBL" id="CP060139">
    <property type="protein sequence ID" value="QNR22762.1"/>
    <property type="molecule type" value="Genomic_DNA"/>
</dbReference>
<keyword evidence="7" id="KW-1185">Reference proteome</keyword>
<dbReference type="GO" id="GO:0060003">
    <property type="term" value="P:copper ion export"/>
    <property type="evidence" value="ECO:0007669"/>
    <property type="project" value="TreeGrafter"/>
</dbReference>
<dbReference type="RefSeq" id="WP_210757329.1">
    <property type="nucleotide sequence ID" value="NZ_CP060139.1"/>
</dbReference>
<evidence type="ECO:0000259" key="4">
    <source>
        <dbReference type="Pfam" id="PF25893"/>
    </source>
</evidence>
<dbReference type="NCBIfam" id="TIGR01730">
    <property type="entry name" value="RND_mfp"/>
    <property type="match status" value="1"/>
</dbReference>
<dbReference type="Gene3D" id="6.10.140.1990">
    <property type="match status" value="1"/>
</dbReference>
<feature type="domain" description="CzcB-like alpha-helical hairpin" evidence="4">
    <location>
        <begin position="128"/>
        <end position="175"/>
    </location>
</feature>
<feature type="compositionally biased region" description="Basic and acidic residues" evidence="3">
    <location>
        <begin position="28"/>
        <end position="48"/>
    </location>
</feature>
<dbReference type="InterPro" id="IPR006143">
    <property type="entry name" value="RND_pump_MFP"/>
</dbReference>
<dbReference type="GO" id="GO:1990961">
    <property type="term" value="P:xenobiotic detoxification by transmembrane export across the plasma membrane"/>
    <property type="evidence" value="ECO:0007669"/>
    <property type="project" value="InterPro"/>
</dbReference>
<dbReference type="InterPro" id="IPR030190">
    <property type="entry name" value="MacA_alpha-hairpin_sf"/>
</dbReference>
<sequence length="404" mass="45338">MKKYLSIISLAWFSLLATNCQQSSSHSHSHDEAHEEHDHHEHGEGHAEEISLNENQFRALKLQIDSLQKQNLQSYVEANGQLEVPPQNQAAVTSIIGANVSSIEVIEGDEVKKGQVLAYLSHPALIQLQSDYLQSWHQLSFQEAEIERQEKLFKEKVSSGKEYQKAQADYAALKSKVLGLEAQVKLLGLDLKVLQEGKIYEKVAVKSPINGFIQLVEIKTGQYVQAQKELFEIVNIDHIHADLMVFEKDINKVAQGQKVWLRVGTEGKDAPALGGKIYSVGKSFEQNPKAVHIHASIENKEGKLLPGLYVRGRIVSEEASGFALPEEAVVQEGEQYYIFSAEAHQHHDEKEWLFKPIAVKTGARSEGWVEIIPLQEIAPGQVFAWNQAYYLMAELKKGEAEHSH</sequence>
<feature type="domain" description="CzcB-like barrel-sandwich hybrid" evidence="5">
    <location>
        <begin position="90"/>
        <end position="234"/>
    </location>
</feature>